<evidence type="ECO:0000256" key="25">
    <source>
        <dbReference type="ARBA" id="ARBA00022932"/>
    </source>
</evidence>
<evidence type="ECO:0000256" key="1">
    <source>
        <dbReference type="ARBA" id="ARBA00000077"/>
    </source>
</evidence>
<dbReference type="Pfam" id="PF17917">
    <property type="entry name" value="RT_RNaseH"/>
    <property type="match status" value="1"/>
</dbReference>
<dbReference type="FunFam" id="3.30.70.270:FF:000020">
    <property type="entry name" value="Transposon Tf2-6 polyprotein-like Protein"/>
    <property type="match status" value="3"/>
</dbReference>
<keyword evidence="17 37" id="KW-0863">Zinc-finger</keyword>
<protein>
    <recommendedName>
        <fullName evidence="5">RNA-directed DNA polymerase</fullName>
        <ecNumber evidence="5">2.7.7.49</ecNumber>
    </recommendedName>
    <alternativeName>
        <fullName evidence="36">Gag3-Pol3</fullName>
    </alternativeName>
</protein>
<feature type="region of interest" description="Disordered" evidence="38">
    <location>
        <begin position="258"/>
        <end position="296"/>
    </location>
</feature>
<comment type="function">
    <text evidence="2">The aspartyl protease (PR) mediates the proteolytic cleavages of the Gag and Gag-Pol polyproteins after assembly of the VLP.</text>
</comment>
<accession>A0A6A3C4Q1</accession>
<evidence type="ECO:0000256" key="3">
    <source>
        <dbReference type="ARBA" id="ARBA00004123"/>
    </source>
</evidence>
<evidence type="ECO:0000256" key="5">
    <source>
        <dbReference type="ARBA" id="ARBA00012493"/>
    </source>
</evidence>
<dbReference type="EC" id="2.7.7.49" evidence="5"/>
<dbReference type="InterPro" id="IPR021109">
    <property type="entry name" value="Peptidase_aspartic_dom_sf"/>
</dbReference>
<keyword evidence="18" id="KW-0378">Hydrolase</keyword>
<keyword evidence="6" id="KW-0963">Cytoplasm</keyword>
<evidence type="ECO:0000256" key="37">
    <source>
        <dbReference type="PROSITE-ProRule" id="PRU00047"/>
    </source>
</evidence>
<keyword evidence="7" id="KW-1188">Viral release from host cell</keyword>
<evidence type="ECO:0000256" key="30">
    <source>
        <dbReference type="ARBA" id="ARBA00023268"/>
    </source>
</evidence>
<dbReference type="PROSITE" id="PS50158">
    <property type="entry name" value="ZF_CCHC"/>
    <property type="match status" value="1"/>
</dbReference>
<comment type="subcellular location">
    <subcellularLocation>
        <location evidence="4">Cytoplasm</location>
    </subcellularLocation>
    <subcellularLocation>
        <location evidence="3">Nucleus</location>
    </subcellularLocation>
</comment>
<dbReference type="Pfam" id="PF17919">
    <property type="entry name" value="RT_RNaseH_2"/>
    <property type="match status" value="4"/>
</dbReference>
<dbReference type="Gene3D" id="3.30.420.10">
    <property type="entry name" value="Ribonuclease H-like superfamily/Ribonuclease H"/>
    <property type="match status" value="2"/>
</dbReference>
<comment type="function">
    <text evidence="33">Nucleocapsid protein p11 (NC) forms the nucleocore that coats the retro-elements dimeric RNA. Binds these RNAs through its zinc fingers. Promotes primer tRNA(i)-Met annealing to the multipartite primer-binding site (PBS), dimerization of Ty3 RNA and initiation of reverse transcription.</text>
</comment>
<feature type="region of interest" description="Disordered" evidence="38">
    <location>
        <begin position="2645"/>
        <end position="2668"/>
    </location>
</feature>
<evidence type="ECO:0000256" key="28">
    <source>
        <dbReference type="ARBA" id="ARBA00023172"/>
    </source>
</evidence>
<dbReference type="FunFam" id="3.10.10.10:FF:000007">
    <property type="entry name" value="Retrovirus-related Pol polyprotein from transposon 17.6-like Protein"/>
    <property type="match status" value="5"/>
</dbReference>
<dbReference type="InterPro" id="IPR001878">
    <property type="entry name" value="Znf_CCHC"/>
</dbReference>
<feature type="domain" description="Reverse transcriptase" evidence="40">
    <location>
        <begin position="3946"/>
        <end position="4222"/>
    </location>
</feature>
<evidence type="ECO:0000256" key="26">
    <source>
        <dbReference type="ARBA" id="ARBA00023113"/>
    </source>
</evidence>
<evidence type="ECO:0000256" key="15">
    <source>
        <dbReference type="ARBA" id="ARBA00022758"/>
    </source>
</evidence>
<feature type="domain" description="Integrase catalytic" evidence="41">
    <location>
        <begin position="4555"/>
        <end position="4634"/>
    </location>
</feature>
<dbReference type="PROSITE" id="PS50878">
    <property type="entry name" value="RT_POL"/>
    <property type="match status" value="5"/>
</dbReference>
<keyword evidence="19" id="KW-0862">Zinc</keyword>
<evidence type="ECO:0000256" key="31">
    <source>
        <dbReference type="ARBA" id="ARBA00025590"/>
    </source>
</evidence>
<feature type="compositionally biased region" description="Basic and acidic residues" evidence="38">
    <location>
        <begin position="1739"/>
        <end position="1755"/>
    </location>
</feature>
<keyword evidence="23" id="KW-0229">DNA integration</keyword>
<feature type="domain" description="Reverse transcriptase" evidence="40">
    <location>
        <begin position="1419"/>
        <end position="1598"/>
    </location>
</feature>
<dbReference type="Pfam" id="PF13650">
    <property type="entry name" value="Asp_protease_2"/>
    <property type="match status" value="2"/>
</dbReference>
<dbReference type="CDD" id="cd00303">
    <property type="entry name" value="retropepsin_like"/>
    <property type="match status" value="5"/>
</dbReference>
<dbReference type="Pfam" id="PF17921">
    <property type="entry name" value="Integrase_H2C2"/>
    <property type="match status" value="1"/>
</dbReference>
<evidence type="ECO:0000256" key="10">
    <source>
        <dbReference type="ARBA" id="ARBA00022695"/>
    </source>
</evidence>
<keyword evidence="16" id="KW-0255">Endonuclease</keyword>
<dbReference type="PANTHER" id="PTHR35046:SF18">
    <property type="entry name" value="RNA-DIRECTED DNA POLYMERASE"/>
    <property type="match status" value="1"/>
</dbReference>
<evidence type="ECO:0000256" key="7">
    <source>
        <dbReference type="ARBA" id="ARBA00022612"/>
    </source>
</evidence>
<dbReference type="SUPFAM" id="SSF53098">
    <property type="entry name" value="Ribonuclease H-like"/>
    <property type="match status" value="1"/>
</dbReference>
<keyword evidence="20" id="KW-0067">ATP-binding</keyword>
<evidence type="ECO:0000259" key="41">
    <source>
        <dbReference type="PROSITE" id="PS50994"/>
    </source>
</evidence>
<comment type="function">
    <text evidence="31">Reverse transcriptase/ribonuclease H (RT) is a multifunctional enzyme that catalyzes the conversion of the retro-elements RNA genome into dsDNA within the VLP. The enzyme displays a DNA polymerase activity that can copy either DNA or RNA templates, and a ribonuclease H (RNase H) activity that cleaves the RNA strand of RNA-DNA heteroduplexes during plus-strand synthesis and hydrolyzes RNA primers. The conversion leads to a linear dsDNA copy of the retrotransposon that includes long terminal repeats (LTRs) at both ends.</text>
</comment>
<evidence type="ECO:0000259" key="39">
    <source>
        <dbReference type="PROSITE" id="PS50158"/>
    </source>
</evidence>
<gene>
    <name evidence="42" type="ORF">F3Y22_tig00013960pilonHSYRG00310</name>
</gene>
<dbReference type="SUPFAM" id="SSF56672">
    <property type="entry name" value="DNA/RNA polymerases"/>
    <property type="match status" value="5"/>
</dbReference>
<dbReference type="Proteomes" id="UP000436088">
    <property type="component" value="Unassembled WGS sequence"/>
</dbReference>
<evidence type="ECO:0000256" key="35">
    <source>
        <dbReference type="ARBA" id="ARBA00063849"/>
    </source>
</evidence>
<dbReference type="GO" id="GO:0004523">
    <property type="term" value="F:RNA-DNA hybrid ribonuclease activity"/>
    <property type="evidence" value="ECO:0007669"/>
    <property type="project" value="UniProtKB-EC"/>
</dbReference>
<feature type="domain" description="Reverse transcriptase" evidence="40">
    <location>
        <begin position="3181"/>
        <end position="3360"/>
    </location>
</feature>
<dbReference type="InterPro" id="IPR041373">
    <property type="entry name" value="RT_RNaseH"/>
</dbReference>
<evidence type="ECO:0000256" key="29">
    <source>
        <dbReference type="ARBA" id="ARBA00023242"/>
    </source>
</evidence>
<feature type="region of interest" description="Disordered" evidence="38">
    <location>
        <begin position="883"/>
        <end position="902"/>
    </location>
</feature>
<dbReference type="SMART" id="SM00343">
    <property type="entry name" value="ZnF_C2HC"/>
    <property type="match status" value="1"/>
</dbReference>
<feature type="compositionally biased region" description="Basic and acidic residues" evidence="38">
    <location>
        <begin position="267"/>
        <end position="280"/>
    </location>
</feature>
<evidence type="ECO:0000256" key="9">
    <source>
        <dbReference type="ARBA" id="ARBA00022679"/>
    </source>
</evidence>
<keyword evidence="30" id="KW-0511">Multifunctional enzyme</keyword>
<dbReference type="InterPro" id="IPR005162">
    <property type="entry name" value="Retrotrans_gag_dom"/>
</dbReference>
<evidence type="ECO:0000256" key="16">
    <source>
        <dbReference type="ARBA" id="ARBA00022759"/>
    </source>
</evidence>
<evidence type="ECO:0000256" key="22">
    <source>
        <dbReference type="ARBA" id="ARBA00022884"/>
    </source>
</evidence>
<keyword evidence="28" id="KW-0233">DNA recombination</keyword>
<keyword evidence="14" id="KW-0064">Aspartyl protease</keyword>
<feature type="region of interest" description="Disordered" evidence="38">
    <location>
        <begin position="3544"/>
        <end position="3576"/>
    </location>
</feature>
<dbReference type="CDD" id="cd01647">
    <property type="entry name" value="RT_LTR"/>
    <property type="match status" value="5"/>
</dbReference>
<feature type="domain" description="CCHC-type" evidence="39">
    <location>
        <begin position="297"/>
        <end position="313"/>
    </location>
</feature>
<feature type="region of interest" description="Disordered" evidence="38">
    <location>
        <begin position="3754"/>
        <end position="3781"/>
    </location>
</feature>
<dbReference type="PANTHER" id="PTHR35046">
    <property type="entry name" value="ZINC KNUCKLE (CCHC-TYPE) FAMILY PROTEIN"/>
    <property type="match status" value="1"/>
</dbReference>
<evidence type="ECO:0000256" key="19">
    <source>
        <dbReference type="ARBA" id="ARBA00022833"/>
    </source>
</evidence>
<keyword evidence="10" id="KW-0548">Nucleotidyltransferase</keyword>
<dbReference type="CDD" id="cd09274">
    <property type="entry name" value="RNase_HI_RT_Ty3"/>
    <property type="match status" value="1"/>
</dbReference>
<evidence type="ECO:0000256" key="11">
    <source>
        <dbReference type="ARBA" id="ARBA00022722"/>
    </source>
</evidence>
<dbReference type="GO" id="GO:0006310">
    <property type="term" value="P:DNA recombination"/>
    <property type="evidence" value="ECO:0007669"/>
    <property type="project" value="UniProtKB-KW"/>
</dbReference>
<evidence type="ECO:0000256" key="18">
    <source>
        <dbReference type="ARBA" id="ARBA00022801"/>
    </source>
</evidence>
<keyword evidence="29" id="KW-0539">Nucleus</keyword>
<dbReference type="InterPro" id="IPR001584">
    <property type="entry name" value="Integrase_cat-core"/>
</dbReference>
<comment type="function">
    <text evidence="34">Capsid protein (CA) is the structural component of the virus-like particle (VLP), forming the shell that encapsulates the genomic RNA-nucleocapsid complex.</text>
</comment>
<evidence type="ECO:0000256" key="17">
    <source>
        <dbReference type="ARBA" id="ARBA00022771"/>
    </source>
</evidence>
<evidence type="ECO:0000313" key="42">
    <source>
        <dbReference type="EMBL" id="KAE8722588.1"/>
    </source>
</evidence>
<dbReference type="InterPro" id="IPR012337">
    <property type="entry name" value="RNaseH-like_sf"/>
</dbReference>
<feature type="region of interest" description="Disordered" evidence="38">
    <location>
        <begin position="2853"/>
        <end position="2883"/>
    </location>
</feature>
<feature type="region of interest" description="Disordered" evidence="38">
    <location>
        <begin position="4817"/>
        <end position="4837"/>
    </location>
</feature>
<dbReference type="GO" id="GO:0008270">
    <property type="term" value="F:zinc ion binding"/>
    <property type="evidence" value="ECO:0007669"/>
    <property type="project" value="UniProtKB-KW"/>
</dbReference>
<evidence type="ECO:0000256" key="6">
    <source>
        <dbReference type="ARBA" id="ARBA00022490"/>
    </source>
</evidence>
<evidence type="ECO:0000256" key="20">
    <source>
        <dbReference type="ARBA" id="ARBA00022840"/>
    </source>
</evidence>
<keyword evidence="11" id="KW-0540">Nuclease</keyword>
<keyword evidence="9" id="KW-0808">Transferase</keyword>
<feature type="domain" description="Reverse transcriptase" evidence="40">
    <location>
        <begin position="524"/>
        <end position="703"/>
    </location>
</feature>
<evidence type="ECO:0000256" key="4">
    <source>
        <dbReference type="ARBA" id="ARBA00004496"/>
    </source>
</evidence>
<feature type="compositionally biased region" description="Basic and acidic residues" evidence="38">
    <location>
        <begin position="2605"/>
        <end position="2620"/>
    </location>
</feature>
<evidence type="ECO:0000256" key="21">
    <source>
        <dbReference type="ARBA" id="ARBA00022842"/>
    </source>
</evidence>
<dbReference type="GO" id="GO:0003723">
    <property type="term" value="F:RNA binding"/>
    <property type="evidence" value="ECO:0007669"/>
    <property type="project" value="UniProtKB-KW"/>
</dbReference>
<dbReference type="GO" id="GO:0003677">
    <property type="term" value="F:DNA binding"/>
    <property type="evidence" value="ECO:0007669"/>
    <property type="project" value="UniProtKB-KW"/>
</dbReference>
<dbReference type="GO" id="GO:0005737">
    <property type="term" value="C:cytoplasm"/>
    <property type="evidence" value="ECO:0007669"/>
    <property type="project" value="UniProtKB-SubCell"/>
</dbReference>
<keyword evidence="25" id="KW-0239">DNA-directed DNA polymerase</keyword>
<name>A0A6A3C4Q1_HIBSY</name>
<dbReference type="InterPro" id="IPR043128">
    <property type="entry name" value="Rev_trsase/Diguanyl_cyclase"/>
</dbReference>
<organism evidence="42 43">
    <name type="scientific">Hibiscus syriacus</name>
    <name type="common">Rose of Sharon</name>
    <dbReference type="NCBI Taxonomy" id="106335"/>
    <lineage>
        <taxon>Eukaryota</taxon>
        <taxon>Viridiplantae</taxon>
        <taxon>Streptophyta</taxon>
        <taxon>Embryophyta</taxon>
        <taxon>Tracheophyta</taxon>
        <taxon>Spermatophyta</taxon>
        <taxon>Magnoliopsida</taxon>
        <taxon>eudicotyledons</taxon>
        <taxon>Gunneridae</taxon>
        <taxon>Pentapetalae</taxon>
        <taxon>rosids</taxon>
        <taxon>malvids</taxon>
        <taxon>Malvales</taxon>
        <taxon>Malvaceae</taxon>
        <taxon>Malvoideae</taxon>
        <taxon>Hibiscus</taxon>
    </lineage>
</organism>
<comment type="caution">
    <text evidence="42">The sequence shown here is derived from an EMBL/GenBank/DDBJ whole genome shotgun (WGS) entry which is preliminary data.</text>
</comment>
<feature type="region of interest" description="Disordered" evidence="38">
    <location>
        <begin position="1781"/>
        <end position="1801"/>
    </location>
</feature>
<evidence type="ECO:0000256" key="38">
    <source>
        <dbReference type="SAM" id="MobiDB-lite"/>
    </source>
</evidence>
<keyword evidence="22" id="KW-0694">RNA-binding</keyword>
<evidence type="ECO:0000256" key="33">
    <source>
        <dbReference type="ARBA" id="ARBA00055265"/>
    </source>
</evidence>
<evidence type="ECO:0000256" key="23">
    <source>
        <dbReference type="ARBA" id="ARBA00022908"/>
    </source>
</evidence>
<feature type="region of interest" description="Disordered" evidence="38">
    <location>
        <begin position="3493"/>
        <end position="3519"/>
    </location>
</feature>
<dbReference type="InterPro" id="IPR043502">
    <property type="entry name" value="DNA/RNA_pol_sf"/>
</dbReference>
<evidence type="ECO:0000256" key="32">
    <source>
        <dbReference type="ARBA" id="ARBA00025615"/>
    </source>
</evidence>
<dbReference type="EMBL" id="VEPZ02000561">
    <property type="protein sequence ID" value="KAE8722588.1"/>
    <property type="molecule type" value="Genomic_DNA"/>
</dbReference>
<evidence type="ECO:0000256" key="2">
    <source>
        <dbReference type="ARBA" id="ARBA00002180"/>
    </source>
</evidence>
<reference evidence="42" key="1">
    <citation type="submission" date="2019-09" db="EMBL/GenBank/DDBJ databases">
        <title>Draft genome information of white flower Hibiscus syriacus.</title>
        <authorList>
            <person name="Kim Y.-M."/>
        </authorList>
    </citation>
    <scope>NUCLEOTIDE SEQUENCE [LARGE SCALE GENOMIC DNA]</scope>
    <source>
        <strain evidence="42">YM2019G1</strain>
    </source>
</reference>
<dbReference type="InterPro" id="IPR000477">
    <property type="entry name" value="RT_dom"/>
</dbReference>
<evidence type="ECO:0000256" key="13">
    <source>
        <dbReference type="ARBA" id="ARBA00022741"/>
    </source>
</evidence>
<dbReference type="GO" id="GO:0004190">
    <property type="term" value="F:aspartic-type endopeptidase activity"/>
    <property type="evidence" value="ECO:0007669"/>
    <property type="project" value="UniProtKB-KW"/>
</dbReference>
<dbReference type="Gene3D" id="3.30.70.270">
    <property type="match status" value="10"/>
</dbReference>
<dbReference type="GO" id="GO:0015074">
    <property type="term" value="P:DNA integration"/>
    <property type="evidence" value="ECO:0007669"/>
    <property type="project" value="UniProtKB-KW"/>
</dbReference>
<dbReference type="GO" id="GO:0006508">
    <property type="term" value="P:proteolysis"/>
    <property type="evidence" value="ECO:0007669"/>
    <property type="project" value="UniProtKB-KW"/>
</dbReference>
<comment type="subunit">
    <text evidence="35">The protease is a homodimer, whose active site consists of two apposed aspartic acid residues.</text>
</comment>
<feature type="region of interest" description="Disordered" evidence="38">
    <location>
        <begin position="833"/>
        <end position="859"/>
    </location>
</feature>
<keyword evidence="26" id="KW-0917">Virion maturation</keyword>
<keyword evidence="27" id="KW-0238">DNA-binding</keyword>
<evidence type="ECO:0000256" key="24">
    <source>
        <dbReference type="ARBA" id="ARBA00022918"/>
    </source>
</evidence>
<evidence type="ECO:0000256" key="14">
    <source>
        <dbReference type="ARBA" id="ARBA00022750"/>
    </source>
</evidence>
<evidence type="ECO:0000256" key="34">
    <source>
        <dbReference type="ARBA" id="ARBA00055383"/>
    </source>
</evidence>
<dbReference type="PROSITE" id="PS50994">
    <property type="entry name" value="INTEGRASE"/>
    <property type="match status" value="1"/>
</dbReference>
<dbReference type="Pfam" id="PF03732">
    <property type="entry name" value="Retrotrans_gag"/>
    <property type="match status" value="5"/>
</dbReference>
<keyword evidence="21" id="KW-0460">Magnesium</keyword>
<evidence type="ECO:0000256" key="12">
    <source>
        <dbReference type="ARBA" id="ARBA00022723"/>
    </source>
</evidence>
<dbReference type="GO" id="GO:0005524">
    <property type="term" value="F:ATP binding"/>
    <property type="evidence" value="ECO:0007669"/>
    <property type="project" value="UniProtKB-KW"/>
</dbReference>
<feature type="region of interest" description="Disordered" evidence="38">
    <location>
        <begin position="2594"/>
        <end position="2620"/>
    </location>
</feature>
<evidence type="ECO:0000256" key="27">
    <source>
        <dbReference type="ARBA" id="ARBA00023125"/>
    </source>
</evidence>
<dbReference type="Pfam" id="PF24626">
    <property type="entry name" value="SH3_Tf2-1"/>
    <property type="match status" value="1"/>
</dbReference>
<proteinExistence type="predicted"/>
<evidence type="ECO:0000313" key="43">
    <source>
        <dbReference type="Proteomes" id="UP000436088"/>
    </source>
</evidence>
<sequence>MSWQISAKAGIDCDMFLIGVVLSMFQSFGHNFGYRASTSSWEISPVSMAGGRGRGRREQRQVAELTQRLTAQDLEDREASDHDTNSTFENPYHNRAGFRGAGFREHRGREERHGDLGFRVDLPEFSVPDRVKVKLIAIKLKGRASAWWEQLRRSRERQGKAKITDWEKMKKKMKGHFLPFGYTQTLFQRLHALRQGARSVDDYTEEFYQLVARNDLSETEEQMVVRYLGGLRQPLQDVLSLHSLWSVSEAYQRALAVEKQQNRRPVIRSDHNSRPVRPQESRPALQPPQGNSNPTIRCFRCGEQGHRATDCRKPASQKGKNLLIEENVEDETEEIDEPVYDDDETDDVLYGDGHETLVVRKSLLTPKGDSGDDWLRTNIFHTTFTVADKVCKMIIDSDSCENVVSEEVVQKLQLKTDRHPKPYKLSWLNKQFLDEIEHGDVVYALLPCENNAVDVDTDLPVEVQRLLAEFSNLMPEDLPPGLPPMRDIQHQIDLVPGSSFPNRPAYRLSPKEAEELQRQVEELLERGYIRESMSPCAVPALLVPKKDGSWRMSVDSRAINRITVKYRFPIPRLDDMLDQLSGSKIFSKIDLKSGYHQIRIRPGDEWKTAFKTPQGLYEWMVMPFGLSNAPSTFMRFMHQVLRPFMGKFVVVYFDDILVYSPTWTSHFDHLRAVFEMLKTKCLFVNQKKCSFFTTSVTFLGFVVSTDGVHADQSKIDAVLEWPRPRTLHDIRSFHGLASFYRRFIRNFSTLIAPITECLKGRDFQWSEEAEASFQLVKQKMTEAPVLALPDFDKVFEVNCDASGVGIGGVLSQAGRPVAFTIYASTSSWEISPVSMAGGRGRGRREQVPNEEAQRRDRSVQDVMIADLQRQVAELTQRLAAQDLEDREASDHDTNSTFENPYHNRVGFRGAGFREHRGREERHGDLGFRVDLPEFSGTLQAEGIVDWINEVERIFEYKEVPDRVKVKLIAIKLKGRASAWWEQLRRSRERQGKAKITDWEKMKKKMKGHFLPFGYTQTLFQRLHALRQGARSVDDYTEEFYQLVARNDLSETEEQMVVRYLGGLRQPLQDVLSLHSLWSVSEAYQRALAVEKQQNRRPVIRSDHNSRPVRPQEATDCRKPASQKGKNLLIEENVEDETEEIDEPVYDDDETDDVLYGDGHETLVVRKSLLTPKGDSGDDWLRNNIFHTSCTVADKVYKMIIDSGSCENVVSEEVVQKLQLKTDRHPKPYKLSWLNKDSEVTVDRRCLVSFSIGRKYFDNAWCDVVSMDACHILLGRPWQYDRSVIHDGRKNTYSLSIKGKKIVLAPQREGLTPTPVTHNTNLLSMSRFLDEIEHGDVVYALLPCENNAVDVDTDLPVEVQRLLAEFSNLMPEDLPPGLPPMRDIQHQIDLVPGSSLPNRPAYRLSPKEAEEMQRQVEELLERGYIRESMSPCAVPALLVPKKDGSWRMCVDSRAINRITVKYRFPIPRLDYMLDQLSGSKIFSKIDLKSGYHQIRIRPGDEWKTAFKTPQGLYEWMVMPFGLSNAPSTFMRFMHQVLRPFMGKFVVVYFDDILVYSPTWTSHFDHLRAVFEMLKTKCLFVNQKKCSFFTTSVTFLGFVVSTDGVHADQSKIDAVLEWPRPRTLHDIRSFHGLASFYRRFIRNFSTLIAPITECLKGRDFQWSEEAEANFQLVKQKMTEAPVLALPDFDKVFEVNCDASGVGIGGVLSQAGRPVAFTIYVGVRASTSSWEISPVSMAGGRGRREQVPNEEAQRRDRSVQDVMIADLQRQVAELTQRLAAQDLEDREASDHDTNSTFENPYHNRAGFRGAGFREHRGREERHGDLGFRVDLPEFSGTLQAEGFVDWINEVERIFEYKEVPDRVKVKLIAIKLKGRASAWWEQLRRSRERQGKAKITDWEKMKKKMKGHFLPFGYTQTLFQRLHALRQGARSPLQDVLSLHSLWSVSEAYQRALAVEKQQNRRPVIRSDHNSRPVRPQEATDCRKPASQKGKNLLIEENVEDETEEIDEPVYDDDETDDVLYGDGHETLVVRKSLLTPKGDSGDDWLRTNIFHTTCTVADKVCKMIIDSGNCENVVSEEVVQKLQLKTDRHPKPYKLSWLNKDSEVTVDRRCLVSFSIGRKYFDNAWCDVVSMDACHILLGRPWQYDRSVIHDGRKNTYSLSIKGKKIVLAPRREGLTPTPVTHNTNMLSMSRFLDEIEHGDVVYALLPCENNAVDVDTDLPVEVQRLLAEFSNLMPEDLPPGLPPMRDIQHQIDLVPGSSLPNRPAYRLSPKEAEELQRQVEELLERGYIRESMSPCAVPALLVPKKDGSWRMCVDSRAINRITVKYRFPIPRLDDMLDQLSGSKIFSKIDLKSGYHQIRIRPGDEWKTAFKTPQGLFEWMVMPFGLSNAPSTFMRFMHQVLRPFMGKFVVVYFDDILVYSPTWTSHFDHLRAVFEMLKTKCLFVNQKKCSFFTTSVTFLGFVVSTDGVHADQSKIDAVLEWPRPRTLHDIRSFHGLASFYRRFIRNFSTLIAPITECLKGRDFQWSEEAEASFQLVKQKMIEAPVLALPDFDKVFEVNCDASGVGIGGVLSQAGRPVAFTIYVGVRASTSSWEISPVSMAGGRGRGRREQVPNEEAQRRDRSVQDVMIADLQRQVAELTQRLAAQDLEDREASDHDTNSTFENPYHNRAGFRGAGFREHRGREERHGDLGFRVDLPEFSGTLQAEGFVDWINEVERIFEYKEVPDRVKVKLIAIKLKGRASAWWEQLRRSRERQGKAKITDWEKMKKKMKGHFLPFGYTQTLFQRLHALRQGARSVDDYTEEFYQLVARNDLSETEEQMVARYLGGLRQPLQDVLSLHSLWSVSEAYQRALAVEKQQNRRPVIRSDHNSQPVRPQEATDCRKPASQKGKNLLIEENVEDETEEIDEPVYDDDETDDVLYGDGHETLVVRKSLLTPKGDSGDDWLRTNIFHTTCTVADKVCKMIIDSGSCENVVSEEVVQKLQLKTDRHPKPYKLSWLNKDSEVTVDRRCLVSFSIGRKYFDNAWCDVVSMDACHILLGRPWQYDRSVIHDGRKNTYSLSIKGKKIVLAPRREGLTPTPVTHNTNLFSMSRFLDEIEHGDVVYALLPCENNAVDVDTDLPVEVQRLLAEFSNLMPEDLPPGLPPMRDIQHQIDLVPGSSLPNRPSYRLSPKEAEELQRQVEELLERGYIRESMSPCAVPALLVPKKDGSWRMCVDSRAINRITVKYRFPIPRLDDMLDQLSGSKIFSKIDLKSGYHQIRIRPGDEWKTAFKTPQGLYEWMVMPFGLSNAPSTFMRFMHQVLRPFMGKFVVVYFDDILVYSPTWTSHFDHLRAVFEMLKTKCLFVNQKKCSFFTTSVTFLGFVVSTDGVHADQSKIDAVLEWPRPRTLHDIRSFHGLASFYRRFIRNFSTLIAPITECLKGRDFQWSEEAEASFQLVKQKMTEAPVLALPDFDKVFEVNCDASGVGIGGVLSQAGRPVAFTIYVGVRASTSSWEISPVSMAGGRGRGRREQVPNEEAQRRDRSVQDVMIADLQRQVAELTQRLAAQDLEDREASDHDTNSTFENPYHNRAGFRGAGFREHRGRKERHGDLDFRVDLPEFSGTLQAEGFVDWINEVERIFEYKEVPDRVKVKLIAIKLKGRASAWWEQLRRSREKQGKAKITDWEKMKKKMKGHFLPFGYTQTLFQRLHALRQGARSVDDYTEEFYQLVARNDLSETEEQMVARYLGGLRQPLQDVLSLHSLWSVSEAYQRALAVEKQQNRRPVIRSDHNSRPVRPQEATDCRKPASQKGKNLLIVENVEDETEEIDEPVYDDDETDDVLYGDGHETLVVRKSLLTPKGDSGDDWLRTNIFHTTCTVADKVCKMIIDSGSCENVVSEEVVQKLQLKTDCHPKPYKLSWLNKDSEVTVDRRCLVSFSIGRKYFDNAWCDVVSMDACHILLGRPWQYDRSVIHDGRKNTYSLSIKGKKIVLAPRREGLTPTPVTHNTNLLSMSRFLDEIEHGDVVYALLPCENNAVDVDTDLPVEVQRLLAEFSNLMPEDLPPGLPPMRDIQHQLTLFLGQVCQIDQHIASVPRRPKSCSDSRAINIITVKYRFPIPRLDDMLDQLSGSKIFSKIDLKSGYHQIRIRPGDEWKTAFKTPQGLYEWMVMPFGLSNAPSTFMRFMHQVLRPFMGKFVVVYFDDILVYSPTWTSHFDHLRAVFEMLKTKCLFVNQKKCSFFTTSVTFLGFVVSTDGVHADQSKIDAVLEWPRPRTLHDVRSFHGLASFYRRFIRNFSTLIAPITECLKGRDFQWSEEAEASFQLVKQKMTEAPVLALPDFDKVFEVNCDASGVGIGGVLSQAGRPVAFFSEKLSGSKKNYSTYDLEFYAIVQSLKHWRHYLVQKEFILFTDHEALKYINGQHKLSRRHAKWVAYLQEFTFTLRHQAGSLNRVADALSRRTLLLTTMSTKVAGFETFTDMYAADPSFGRIFQEVTEGHRHDFVLHNGYLFRGLQLCIPDCSLRQQIISELHNEGHFGRDKTLALISSEFYWPKLTSDVAHYVDRCYVCQRSKGVLTNAGLYTPLPVPEAPWFDVSMDFVLGLPRTQRASDSIFVVVDRFSKMAHFVACRKTMDADRIAHLYFKEIVRLHGVPRSITSDRDTKFISHFWKSLWGNWEHRTKPKQWDLALPQAEFAYNRSKNRTTGLSPFEIVYGQNPSGVLDLAPIPRIGRFSPKADEMAKYLRGIHEQVKQTIHESNTKYKTRVDNHRRQVLFDVGDFVWAVLTRDRFPVGEYNKLKDWKIGPCEVVQKINDNAYRLRLPSHLKTSDVFNVKHLSHCFVDPDDTTLNSRTSSFQPGATDAGGSETDDAELSDCTLMALRYHELADQRKGGN</sequence>
<dbReference type="InterPro" id="IPR036875">
    <property type="entry name" value="Znf_CCHC_sf"/>
</dbReference>
<dbReference type="Pfam" id="PF00078">
    <property type="entry name" value="RVT_1"/>
    <property type="match status" value="5"/>
</dbReference>
<dbReference type="Gene3D" id="2.40.70.10">
    <property type="entry name" value="Acid Proteases"/>
    <property type="match status" value="4"/>
</dbReference>
<dbReference type="InterPro" id="IPR041577">
    <property type="entry name" value="RT_RNaseH_2"/>
</dbReference>
<dbReference type="InterPro" id="IPR056924">
    <property type="entry name" value="SH3_Tf2-1"/>
</dbReference>
<feature type="compositionally biased region" description="Basic and acidic residues" evidence="38">
    <location>
        <begin position="843"/>
        <end position="859"/>
    </location>
</feature>
<keyword evidence="8" id="KW-0645">Protease</keyword>
<feature type="domain" description="Reverse transcriptase" evidence="40">
    <location>
        <begin position="2282"/>
        <end position="2461"/>
    </location>
</feature>
<evidence type="ECO:0000256" key="36">
    <source>
        <dbReference type="ARBA" id="ARBA00082890"/>
    </source>
</evidence>
<keyword evidence="24" id="KW-0695">RNA-directed DNA polymerase</keyword>
<keyword evidence="15" id="KW-0688">Ribosomal frameshifting</keyword>
<dbReference type="GO" id="GO:0005634">
    <property type="term" value="C:nucleus"/>
    <property type="evidence" value="ECO:0007669"/>
    <property type="project" value="UniProtKB-SubCell"/>
</dbReference>
<dbReference type="Gene3D" id="1.10.340.70">
    <property type="match status" value="1"/>
</dbReference>
<dbReference type="InterPro" id="IPR036397">
    <property type="entry name" value="RNaseH_sf"/>
</dbReference>
<keyword evidence="13" id="KW-0547">Nucleotide-binding</keyword>
<dbReference type="GO" id="GO:0003887">
    <property type="term" value="F:DNA-directed DNA polymerase activity"/>
    <property type="evidence" value="ECO:0007669"/>
    <property type="project" value="UniProtKB-KW"/>
</dbReference>
<evidence type="ECO:0000259" key="40">
    <source>
        <dbReference type="PROSITE" id="PS50878"/>
    </source>
</evidence>
<dbReference type="GO" id="GO:0003964">
    <property type="term" value="F:RNA-directed DNA polymerase activity"/>
    <property type="evidence" value="ECO:0007669"/>
    <property type="project" value="UniProtKB-KW"/>
</dbReference>
<dbReference type="FunFam" id="1.10.340.70:FF:000001">
    <property type="entry name" value="Retrovirus-related Pol polyprotein from transposon gypsy-like Protein"/>
    <property type="match status" value="1"/>
</dbReference>
<feature type="region of interest" description="Disordered" evidence="38">
    <location>
        <begin position="1733"/>
        <end position="1755"/>
    </location>
</feature>
<comment type="function">
    <text evidence="32">Integrase (IN) targets the VLP to the nucleus, where a subparticle preintegration complex (PIC) containing at least integrase and the newly synthesized dsDNA copy of the retrotransposon must transit the nuclear membrane. Once in the nucleus, integrase performs the integration of the dsDNA into the host genome.</text>
</comment>
<keyword evidence="43" id="KW-1185">Reference proteome</keyword>
<dbReference type="GO" id="GO:0075523">
    <property type="term" value="P:viral translational frameshifting"/>
    <property type="evidence" value="ECO:0007669"/>
    <property type="project" value="UniProtKB-KW"/>
</dbReference>
<feature type="region of interest" description="Disordered" evidence="38">
    <location>
        <begin position="1091"/>
        <end position="1121"/>
    </location>
</feature>
<dbReference type="InterPro" id="IPR041588">
    <property type="entry name" value="Integrase_H2C2"/>
</dbReference>
<evidence type="ECO:0000256" key="8">
    <source>
        <dbReference type="ARBA" id="ARBA00022670"/>
    </source>
</evidence>
<comment type="catalytic activity">
    <reaction evidence="1">
        <text>Endonucleolytic cleavage to 5'-phosphomonoester.</text>
        <dbReference type="EC" id="3.1.26.4"/>
    </reaction>
</comment>
<keyword evidence="12" id="KW-0479">Metal-binding</keyword>
<dbReference type="Gene3D" id="3.10.10.10">
    <property type="entry name" value="HIV Type 1 Reverse Transcriptase, subunit A, domain 1"/>
    <property type="match status" value="4"/>
</dbReference>
<dbReference type="SUPFAM" id="SSF57756">
    <property type="entry name" value="Retrovirus zinc finger-like domains"/>
    <property type="match status" value="1"/>
</dbReference>
<feature type="region of interest" description="Disordered" evidence="38">
    <location>
        <begin position="1956"/>
        <end position="1984"/>
    </location>
</feature>
<feature type="region of interest" description="Disordered" evidence="38">
    <location>
        <begin position="70"/>
        <end position="91"/>
    </location>
</feature>
<dbReference type="FunFam" id="3.30.70.270:FF:000026">
    <property type="entry name" value="Transposon Ty3-G Gag-Pol polyprotein"/>
    <property type="match status" value="2"/>
</dbReference>
<feature type="compositionally biased region" description="Basic and acidic residues" evidence="38">
    <location>
        <begin position="3504"/>
        <end position="3519"/>
    </location>
</feature>